<dbReference type="EMBL" id="VFQX01000023">
    <property type="protein sequence ID" value="KAF0979645.1"/>
    <property type="molecule type" value="Genomic_DNA"/>
</dbReference>
<dbReference type="PIRSF" id="PIRSF000137">
    <property type="entry name" value="Alcohol_oxidase"/>
    <property type="match status" value="1"/>
</dbReference>
<dbReference type="GO" id="GO:0016614">
    <property type="term" value="F:oxidoreductase activity, acting on CH-OH group of donors"/>
    <property type="evidence" value="ECO:0007669"/>
    <property type="project" value="InterPro"/>
</dbReference>
<dbReference type="Pfam" id="PF05199">
    <property type="entry name" value="GMC_oxred_C"/>
    <property type="match status" value="1"/>
</dbReference>
<comment type="caution">
    <text evidence="7">The sequence shown here is derived from an EMBL/GenBank/DDBJ whole genome shotgun (WGS) entry which is preliminary data.</text>
</comment>
<dbReference type="PROSITE" id="PS00624">
    <property type="entry name" value="GMC_OXRED_2"/>
    <property type="match status" value="1"/>
</dbReference>
<dbReference type="RefSeq" id="XP_044564358.1">
    <property type="nucleotide sequence ID" value="XM_044703726.1"/>
</dbReference>
<evidence type="ECO:0000256" key="5">
    <source>
        <dbReference type="PIRSR" id="PIRSR000137-2"/>
    </source>
</evidence>
<keyword evidence="4 5" id="KW-0274">FAD</keyword>
<dbReference type="VEuPathDB" id="AmoebaDB:NfTy_030250"/>
<keyword evidence="3" id="KW-0285">Flavoprotein</keyword>
<name>A0A6A5C299_NAEFO</name>
<dbReference type="VEuPathDB" id="AmoebaDB:NF0081990"/>
<evidence type="ECO:0000256" key="3">
    <source>
        <dbReference type="ARBA" id="ARBA00022630"/>
    </source>
</evidence>
<feature type="domain" description="Glucose-methanol-choline oxidoreductase N-terminal" evidence="6">
    <location>
        <begin position="342"/>
        <end position="356"/>
    </location>
</feature>
<organism evidence="7 8">
    <name type="scientific">Naegleria fowleri</name>
    <name type="common">Brain eating amoeba</name>
    <dbReference type="NCBI Taxonomy" id="5763"/>
    <lineage>
        <taxon>Eukaryota</taxon>
        <taxon>Discoba</taxon>
        <taxon>Heterolobosea</taxon>
        <taxon>Tetramitia</taxon>
        <taxon>Eutetramitia</taxon>
        <taxon>Vahlkampfiidae</taxon>
        <taxon>Naegleria</taxon>
    </lineage>
</organism>
<dbReference type="GO" id="GO:0050660">
    <property type="term" value="F:flavin adenine dinucleotide binding"/>
    <property type="evidence" value="ECO:0007669"/>
    <property type="project" value="InterPro"/>
</dbReference>
<dbReference type="Gene3D" id="3.30.560.10">
    <property type="entry name" value="Glucose Oxidase, domain 3"/>
    <property type="match status" value="1"/>
</dbReference>
<reference evidence="7 8" key="1">
    <citation type="journal article" date="2019" name="Sci. Rep.">
        <title>Nanopore sequencing improves the draft genome of the human pathogenic amoeba Naegleria fowleri.</title>
        <authorList>
            <person name="Liechti N."/>
            <person name="Schurch N."/>
            <person name="Bruggmann R."/>
            <person name="Wittwer M."/>
        </authorList>
    </citation>
    <scope>NUCLEOTIDE SEQUENCE [LARGE SCALE GENOMIC DNA]</scope>
    <source>
        <strain evidence="7 8">ATCC 30894</strain>
    </source>
</reference>
<dbReference type="OMA" id="NYPWIHI"/>
<dbReference type="InterPro" id="IPR036188">
    <property type="entry name" value="FAD/NAD-bd_sf"/>
</dbReference>
<dbReference type="PANTHER" id="PTHR11552:SF147">
    <property type="entry name" value="CHOLINE DEHYDROGENASE, MITOCHONDRIAL"/>
    <property type="match status" value="1"/>
</dbReference>
<evidence type="ECO:0000313" key="8">
    <source>
        <dbReference type="Proteomes" id="UP000444721"/>
    </source>
</evidence>
<evidence type="ECO:0000256" key="2">
    <source>
        <dbReference type="ARBA" id="ARBA00010790"/>
    </source>
</evidence>
<dbReference type="AlphaFoldDB" id="A0A6A5C299"/>
<dbReference type="GeneID" id="68108531"/>
<dbReference type="Proteomes" id="UP000444721">
    <property type="component" value="Unassembled WGS sequence"/>
</dbReference>
<dbReference type="SUPFAM" id="SSF51905">
    <property type="entry name" value="FAD/NAD(P)-binding domain"/>
    <property type="match status" value="1"/>
</dbReference>
<protein>
    <recommendedName>
        <fullName evidence="6">Glucose-methanol-choline oxidoreductase N-terminal domain-containing protein</fullName>
    </recommendedName>
</protein>
<dbReference type="InterPro" id="IPR012132">
    <property type="entry name" value="GMC_OxRdtase"/>
</dbReference>
<dbReference type="VEuPathDB" id="AmoebaDB:FDP41_001313"/>
<comment type="similarity">
    <text evidence="2">Belongs to the GMC oxidoreductase family.</text>
</comment>
<evidence type="ECO:0000256" key="4">
    <source>
        <dbReference type="ARBA" id="ARBA00022827"/>
    </source>
</evidence>
<comment type="cofactor">
    <cofactor evidence="1 5">
        <name>FAD</name>
        <dbReference type="ChEBI" id="CHEBI:57692"/>
    </cofactor>
</comment>
<dbReference type="InterPro" id="IPR007867">
    <property type="entry name" value="GMC_OxRtase_C"/>
</dbReference>
<evidence type="ECO:0000313" key="7">
    <source>
        <dbReference type="EMBL" id="KAF0979645.1"/>
    </source>
</evidence>
<evidence type="ECO:0000259" key="6">
    <source>
        <dbReference type="PROSITE" id="PS00624"/>
    </source>
</evidence>
<dbReference type="Gene3D" id="3.50.50.60">
    <property type="entry name" value="FAD/NAD(P)-binding domain"/>
    <property type="match status" value="1"/>
</dbReference>
<accession>A0A6A5C299</accession>
<proteinExistence type="inferred from homology"/>
<gene>
    <name evidence="7" type="ORF">FDP41_001313</name>
</gene>
<dbReference type="InterPro" id="IPR000172">
    <property type="entry name" value="GMC_OxRdtase_N"/>
</dbReference>
<dbReference type="SUPFAM" id="SSF54373">
    <property type="entry name" value="FAD-linked reductases, C-terminal domain"/>
    <property type="match status" value="1"/>
</dbReference>
<keyword evidence="8" id="KW-1185">Reference proteome</keyword>
<dbReference type="PANTHER" id="PTHR11552">
    <property type="entry name" value="GLUCOSE-METHANOL-CHOLINE GMC OXIDOREDUCTASE"/>
    <property type="match status" value="1"/>
</dbReference>
<evidence type="ECO:0000256" key="1">
    <source>
        <dbReference type="ARBA" id="ARBA00001974"/>
    </source>
</evidence>
<dbReference type="OrthoDB" id="269227at2759"/>
<dbReference type="Pfam" id="PF00732">
    <property type="entry name" value="GMC_oxred_N"/>
    <property type="match status" value="2"/>
</dbReference>
<feature type="binding site" evidence="5">
    <location>
        <position position="305"/>
    </location>
    <ligand>
        <name>FAD</name>
        <dbReference type="ChEBI" id="CHEBI:57692"/>
    </ligand>
</feature>
<sequence length="657" mass="75206">MQVGWWWCLKRTCCWFAILCVLVVGWLYSEHLFRDRLREHHQRFSKGLDPEELDYIIVGSGSAGSVLANRLSSTTRPEFKNNNHSASTVLLLEAGKSDNTPLAHFSFLYAFTFLSSFDWQYFTIDSESEINKGHVLRKMYWPRGKILGGCSSTNAMIYMRGSPQDYDSWNECEWNGKSNIWNFENVLNYFKKSQRQLGNAQKFHDDYHGREGEWIVKSHDENEIVSVIKPIVRAISKVLSIPIIDDFNNPQHTHPDTESEEVHFGAVGTTQVHIHNGRRFSVVDAFLNDQVLKRENLFVRTQAHVNRILFNGTRAIGVEYFDERMKKYIIKKARKEVILSGGAINTPKLLLLSGIGDATQLKMHNISVIYNNPNVGRHLQDHVATYIPFYLTTKVESFLSSILSNPLMEIFNLLVHKKGKLTTNGVELNTLLKTKQCDNDRVLKYTPSRWDVSQQTCYDKHHCYSHDIQIHGAPTIVYESGKFEIHQHGYTFIPLLLQPKSRGTVKLKSNNPFDYPTIDSNFLGHEHDKHTLAEAVRLCLLVAGELRRENVILEPTHKVKELIQKLNSSNSEAEKRNHLIRYALDNVDLIYHPTGTCRMSHNSEYGVVDEQLRVFGVQNLRIVDASVMPSIVRGNTQAPVVMIAEIASDLILSDNGR</sequence>
<dbReference type="VEuPathDB" id="AmoebaDB:NF0082000"/>